<dbReference type="AlphaFoldDB" id="E2AD54"/>
<dbReference type="InParanoid" id="E2AD54"/>
<evidence type="ECO:0000256" key="1">
    <source>
        <dbReference type="ARBA" id="ARBA00023033"/>
    </source>
</evidence>
<evidence type="ECO:0000313" key="2">
    <source>
        <dbReference type="EMBL" id="EFN68648.1"/>
    </source>
</evidence>
<feature type="non-terminal residue" evidence="2">
    <location>
        <position position="48"/>
    </location>
</feature>
<sequence>GQRFALLEMKAMIAPLIHNFFLEPIDYLKDIQMKAGIVLRFSPIRIKF</sequence>
<dbReference type="GO" id="GO:0004497">
    <property type="term" value="F:monooxygenase activity"/>
    <property type="evidence" value="ECO:0007669"/>
    <property type="project" value="UniProtKB-KW"/>
</dbReference>
<dbReference type="GO" id="GO:0005506">
    <property type="term" value="F:iron ion binding"/>
    <property type="evidence" value="ECO:0007669"/>
    <property type="project" value="InterPro"/>
</dbReference>
<keyword evidence="1" id="KW-0503">Monooxygenase</keyword>
<dbReference type="GO" id="GO:0016705">
    <property type="term" value="F:oxidoreductase activity, acting on paired donors, with incorporation or reduction of molecular oxygen"/>
    <property type="evidence" value="ECO:0007669"/>
    <property type="project" value="InterPro"/>
</dbReference>
<evidence type="ECO:0000313" key="3">
    <source>
        <dbReference type="Proteomes" id="UP000000311"/>
    </source>
</evidence>
<keyword evidence="3" id="KW-1185">Reference proteome</keyword>
<accession>E2AD54</accession>
<organism evidence="3">
    <name type="scientific">Camponotus floridanus</name>
    <name type="common">Florida carpenter ant</name>
    <dbReference type="NCBI Taxonomy" id="104421"/>
    <lineage>
        <taxon>Eukaryota</taxon>
        <taxon>Metazoa</taxon>
        <taxon>Ecdysozoa</taxon>
        <taxon>Arthropoda</taxon>
        <taxon>Hexapoda</taxon>
        <taxon>Insecta</taxon>
        <taxon>Pterygota</taxon>
        <taxon>Neoptera</taxon>
        <taxon>Endopterygota</taxon>
        <taxon>Hymenoptera</taxon>
        <taxon>Apocrita</taxon>
        <taxon>Aculeata</taxon>
        <taxon>Formicoidea</taxon>
        <taxon>Formicidae</taxon>
        <taxon>Formicinae</taxon>
        <taxon>Camponotus</taxon>
    </lineage>
</organism>
<reference evidence="2 3" key="1">
    <citation type="journal article" date="2010" name="Science">
        <title>Genomic comparison of the ants Camponotus floridanus and Harpegnathos saltator.</title>
        <authorList>
            <person name="Bonasio R."/>
            <person name="Zhang G."/>
            <person name="Ye C."/>
            <person name="Mutti N.S."/>
            <person name="Fang X."/>
            <person name="Qin N."/>
            <person name="Donahue G."/>
            <person name="Yang P."/>
            <person name="Li Q."/>
            <person name="Li C."/>
            <person name="Zhang P."/>
            <person name="Huang Z."/>
            <person name="Berger S.L."/>
            <person name="Reinberg D."/>
            <person name="Wang J."/>
            <person name="Liebig J."/>
        </authorList>
    </citation>
    <scope>NUCLEOTIDE SEQUENCE [LARGE SCALE GENOMIC DNA]</scope>
    <source>
        <strain evidence="3">C129</strain>
    </source>
</reference>
<dbReference type="EMBL" id="GL438663">
    <property type="protein sequence ID" value="EFN68648.1"/>
    <property type="molecule type" value="Genomic_DNA"/>
</dbReference>
<protein>
    <submittedName>
        <fullName evidence="2">Uncharacterized protein</fullName>
    </submittedName>
</protein>
<keyword evidence="1" id="KW-0560">Oxidoreductase</keyword>
<dbReference type="SUPFAM" id="SSF48264">
    <property type="entry name" value="Cytochrome P450"/>
    <property type="match status" value="1"/>
</dbReference>
<dbReference type="Gene3D" id="1.10.630.10">
    <property type="entry name" value="Cytochrome P450"/>
    <property type="match status" value="1"/>
</dbReference>
<dbReference type="GO" id="GO:0020037">
    <property type="term" value="F:heme binding"/>
    <property type="evidence" value="ECO:0007669"/>
    <property type="project" value="InterPro"/>
</dbReference>
<dbReference type="Proteomes" id="UP000000311">
    <property type="component" value="Unassembled WGS sequence"/>
</dbReference>
<proteinExistence type="predicted"/>
<feature type="non-terminal residue" evidence="2">
    <location>
        <position position="1"/>
    </location>
</feature>
<name>E2AD54_CAMFO</name>
<dbReference type="InterPro" id="IPR036396">
    <property type="entry name" value="Cyt_P450_sf"/>
</dbReference>
<gene>
    <name evidence="2" type="ORF">EAG_01219</name>
</gene>